<keyword evidence="7" id="KW-1185">Reference proteome</keyword>
<dbReference type="Gene3D" id="3.40.50.300">
    <property type="entry name" value="P-loop containing nucleotide triphosphate hydrolases"/>
    <property type="match status" value="1"/>
</dbReference>
<evidence type="ECO:0000256" key="4">
    <source>
        <dbReference type="SAM" id="Coils"/>
    </source>
</evidence>
<keyword evidence="4" id="KW-0175">Coiled coil</keyword>
<evidence type="ECO:0000256" key="3">
    <source>
        <dbReference type="ARBA" id="ARBA00013368"/>
    </source>
</evidence>
<feature type="coiled-coil region" evidence="4">
    <location>
        <begin position="377"/>
        <end position="418"/>
    </location>
</feature>
<dbReference type="AlphaFoldDB" id="A0A5D6WA11"/>
<dbReference type="Proteomes" id="UP000323646">
    <property type="component" value="Unassembled WGS sequence"/>
</dbReference>
<comment type="subunit">
    <text evidence="2">Heterodimer of SbcC and SbcD.</text>
</comment>
<dbReference type="GO" id="GO:0006302">
    <property type="term" value="P:double-strand break repair"/>
    <property type="evidence" value="ECO:0007669"/>
    <property type="project" value="InterPro"/>
</dbReference>
<feature type="coiled-coil region" evidence="4">
    <location>
        <begin position="218"/>
        <end position="273"/>
    </location>
</feature>
<evidence type="ECO:0000313" key="6">
    <source>
        <dbReference type="EMBL" id="TYZ24660.1"/>
    </source>
</evidence>
<dbReference type="Pfam" id="PF13476">
    <property type="entry name" value="AAA_23"/>
    <property type="match status" value="1"/>
</dbReference>
<organism evidence="6 7">
    <name type="scientific">Selenomonas ruminis</name>
    <dbReference type="NCBI Taxonomy" id="2593411"/>
    <lineage>
        <taxon>Bacteria</taxon>
        <taxon>Bacillati</taxon>
        <taxon>Bacillota</taxon>
        <taxon>Negativicutes</taxon>
        <taxon>Selenomonadales</taxon>
        <taxon>Selenomonadaceae</taxon>
        <taxon>Selenomonas</taxon>
    </lineage>
</organism>
<dbReference type="InterPro" id="IPR027417">
    <property type="entry name" value="P-loop_NTPase"/>
</dbReference>
<dbReference type="EMBL" id="VTOY01000001">
    <property type="protein sequence ID" value="TYZ24660.1"/>
    <property type="molecule type" value="Genomic_DNA"/>
</dbReference>
<evidence type="ECO:0000256" key="2">
    <source>
        <dbReference type="ARBA" id="ARBA00011322"/>
    </source>
</evidence>
<proteinExistence type="inferred from homology"/>
<dbReference type="PANTHER" id="PTHR32114:SF2">
    <property type="entry name" value="ABC TRANSPORTER ABCH.3"/>
    <property type="match status" value="1"/>
</dbReference>
<name>A0A5D6WA11_9FIRM</name>
<evidence type="ECO:0000256" key="1">
    <source>
        <dbReference type="ARBA" id="ARBA00006930"/>
    </source>
</evidence>
<evidence type="ECO:0000313" key="7">
    <source>
        <dbReference type="Proteomes" id="UP000323646"/>
    </source>
</evidence>
<dbReference type="PANTHER" id="PTHR32114">
    <property type="entry name" value="ABC TRANSPORTER ABCH.3"/>
    <property type="match status" value="1"/>
</dbReference>
<dbReference type="InterPro" id="IPR038729">
    <property type="entry name" value="Rad50/SbcC_AAA"/>
</dbReference>
<protein>
    <recommendedName>
        <fullName evidence="3">Nuclease SbcCD subunit C</fullName>
    </recommendedName>
</protein>
<accession>A0A5D6WA11</accession>
<dbReference type="OrthoDB" id="9795626at2"/>
<comment type="caution">
    <text evidence="6">The sequence shown here is derived from an EMBL/GenBank/DDBJ whole genome shotgun (WGS) entry which is preliminary data.</text>
</comment>
<sequence length="672" mass="77306">MKIKSIYLKNFRQFKGEHTLTFSTDSEKNVSVIMGENGSGKTTLEQAFRWCLYGTHDFKVAELINREVKDSMISGEEGKVRVELIIEHNGKVYRVARYQILEKKNGRLKLINDGFIMREQDDLGEWRSLSKDEAYVQMKTLLPESLARFFFFDGERIEAMSRTLLDEKKSEEFQDAVKGLVGLDAALNAITHFGPESLKRTVMGKFFQDVGAGGNNKIEELTEQINKFNNDVKTLQEQIQGVKEEAERFQRDLTRAENKKNEMREGIDRSNEVRKYTLNLNQYHNNKKQHAERYIHKFAENAQALCSKYVVEQALTVIKNAGALDSGIPALHADAVQFLLDRGMCICGADLNNDYEKKKHLEKMLQMLPPYSVSTIASQLAADLQEQVARVENVEIELEELLKDERRDEAQIFDLEDKLSMIDRNIPSQDKIESLNNQISRFKKLKLDAGNEFAKLNSQKGKVDYQLKTAINKRNELLIEDQRNRTNLVYLSYARAVYDKLLDYYKVREVETRKLLQDEINRIFEDIYDGGIQINVADNYTITTDVIDPSGQFDGTNLEQNTAQSYAIIFAFIAGLIELAKKKYIQRSEEYSDEDMDVIDGYPLVMDAPLSSFDKNRIHKICNELPRIAEQVVIFIKDTDGELAEQHLADRIGTKWTLIADSKVCSHIERRA</sequence>
<evidence type="ECO:0000259" key="5">
    <source>
        <dbReference type="Pfam" id="PF13476"/>
    </source>
</evidence>
<dbReference type="GO" id="GO:0016887">
    <property type="term" value="F:ATP hydrolysis activity"/>
    <property type="evidence" value="ECO:0007669"/>
    <property type="project" value="InterPro"/>
</dbReference>
<dbReference type="SUPFAM" id="SSF52540">
    <property type="entry name" value="P-loop containing nucleoside triphosphate hydrolases"/>
    <property type="match status" value="1"/>
</dbReference>
<feature type="domain" description="Rad50/SbcC-type AAA" evidence="5">
    <location>
        <begin position="5"/>
        <end position="244"/>
    </location>
</feature>
<dbReference type="RefSeq" id="WP_149170292.1">
    <property type="nucleotide sequence ID" value="NZ_VTOY01000001.1"/>
</dbReference>
<comment type="similarity">
    <text evidence="1">Belongs to the SMC family. SbcC subfamily.</text>
</comment>
<gene>
    <name evidence="6" type="ORF">FZ040_01030</name>
</gene>
<reference evidence="6 7" key="1">
    <citation type="submission" date="2019-08" db="EMBL/GenBank/DDBJ databases">
        <title>Selenomonas sp. mPRGC5 and Selenomonas sp. mPRGC8 isolated from ruminal fluid of dairy goat (Capra hircus).</title>
        <authorList>
            <person name="Poothong S."/>
            <person name="Nuengjamnong C."/>
            <person name="Tanasupawat S."/>
        </authorList>
    </citation>
    <scope>NUCLEOTIDE SEQUENCE [LARGE SCALE GENOMIC DNA]</scope>
    <source>
        <strain evidence="7">mPRGC5</strain>
    </source>
</reference>